<dbReference type="Pfam" id="PF00533">
    <property type="entry name" value="BRCT"/>
    <property type="match status" value="1"/>
</dbReference>
<feature type="binding site" evidence="12">
    <location>
        <position position="191"/>
    </location>
    <ligand>
        <name>NAD(+)</name>
        <dbReference type="ChEBI" id="CHEBI:57540"/>
    </ligand>
</feature>
<dbReference type="Pfam" id="PF01653">
    <property type="entry name" value="DNA_ligase_aden"/>
    <property type="match status" value="1"/>
</dbReference>
<dbReference type="Gene3D" id="1.10.287.610">
    <property type="entry name" value="Helix hairpin bin"/>
    <property type="match status" value="1"/>
</dbReference>
<dbReference type="NCBIfam" id="TIGR00575">
    <property type="entry name" value="dnlj"/>
    <property type="match status" value="1"/>
</dbReference>
<feature type="binding site" evidence="12">
    <location>
        <begin position="48"/>
        <end position="52"/>
    </location>
    <ligand>
        <name>NAD(+)</name>
        <dbReference type="ChEBI" id="CHEBI:57540"/>
    </ligand>
</feature>
<evidence type="ECO:0000256" key="2">
    <source>
        <dbReference type="ARBA" id="ARBA00022598"/>
    </source>
</evidence>
<dbReference type="PROSITE" id="PS50172">
    <property type="entry name" value="BRCT"/>
    <property type="match status" value="1"/>
</dbReference>
<feature type="binding site" evidence="12">
    <location>
        <position position="333"/>
    </location>
    <ligand>
        <name>NAD(+)</name>
        <dbReference type="ChEBI" id="CHEBI:57540"/>
    </ligand>
</feature>
<dbReference type="InterPro" id="IPR003583">
    <property type="entry name" value="Hlx-hairpin-Hlx_DNA-bd_motif"/>
</dbReference>
<accession>A0ABQ5YTW5</accession>
<dbReference type="InterPro" id="IPR013840">
    <property type="entry name" value="DNAligase_N"/>
</dbReference>
<protein>
    <recommendedName>
        <fullName evidence="12 13">DNA ligase</fullName>
        <ecNumber evidence="12 13">6.5.1.2</ecNumber>
    </recommendedName>
    <alternativeName>
        <fullName evidence="12">Polydeoxyribonucleotide synthase [NAD(+)]</fullName>
    </alternativeName>
</protein>
<dbReference type="EMBL" id="BSOJ01000015">
    <property type="protein sequence ID" value="GLR26338.1"/>
    <property type="molecule type" value="Genomic_DNA"/>
</dbReference>
<dbReference type="PIRSF" id="PIRSF001604">
    <property type="entry name" value="LigA"/>
    <property type="match status" value="1"/>
</dbReference>
<dbReference type="EC" id="6.5.1.2" evidence="12 13"/>
<dbReference type="Gene3D" id="6.20.10.30">
    <property type="match status" value="1"/>
</dbReference>
<dbReference type="Gene3D" id="1.10.150.20">
    <property type="entry name" value="5' to 3' exonuclease, C-terminal subdomain"/>
    <property type="match status" value="2"/>
</dbReference>
<dbReference type="SUPFAM" id="SSF47781">
    <property type="entry name" value="RuvA domain 2-like"/>
    <property type="match status" value="1"/>
</dbReference>
<keyword evidence="7 12" id="KW-0460">Magnesium</keyword>
<dbReference type="Pfam" id="PF03119">
    <property type="entry name" value="DNA_ligase_ZBD"/>
    <property type="match status" value="1"/>
</dbReference>
<evidence type="ECO:0000313" key="16">
    <source>
        <dbReference type="Proteomes" id="UP001156664"/>
    </source>
</evidence>
<dbReference type="GO" id="GO:0016874">
    <property type="term" value="F:ligase activity"/>
    <property type="evidence" value="ECO:0007669"/>
    <property type="project" value="UniProtKB-KW"/>
</dbReference>
<feature type="binding site" evidence="12">
    <location>
        <position position="451"/>
    </location>
    <ligand>
        <name>Zn(2+)</name>
        <dbReference type="ChEBI" id="CHEBI:29105"/>
    </ligand>
</feature>
<dbReference type="SMART" id="SM00292">
    <property type="entry name" value="BRCT"/>
    <property type="match status" value="1"/>
</dbReference>
<dbReference type="SUPFAM" id="SSF56091">
    <property type="entry name" value="DNA ligase/mRNA capping enzyme, catalytic domain"/>
    <property type="match status" value="1"/>
</dbReference>
<dbReference type="SMART" id="SM00532">
    <property type="entry name" value="LIGANc"/>
    <property type="match status" value="1"/>
</dbReference>
<dbReference type="Gene3D" id="3.40.50.10190">
    <property type="entry name" value="BRCT domain"/>
    <property type="match status" value="1"/>
</dbReference>
<dbReference type="PANTHER" id="PTHR23389:SF9">
    <property type="entry name" value="DNA LIGASE"/>
    <property type="match status" value="1"/>
</dbReference>
<evidence type="ECO:0000256" key="9">
    <source>
        <dbReference type="ARBA" id="ARBA00023204"/>
    </source>
</evidence>
<feature type="binding site" evidence="12">
    <location>
        <position position="430"/>
    </location>
    <ligand>
        <name>Zn(2+)</name>
        <dbReference type="ChEBI" id="CHEBI:29105"/>
    </ligand>
</feature>
<dbReference type="Proteomes" id="UP001156664">
    <property type="component" value="Unassembled WGS sequence"/>
</dbReference>
<reference evidence="16" key="1">
    <citation type="journal article" date="2019" name="Int. J. Syst. Evol. Microbiol.">
        <title>The Global Catalogue of Microorganisms (GCM) 10K type strain sequencing project: providing services to taxonomists for standard genome sequencing and annotation.</title>
        <authorList>
            <consortium name="The Broad Institute Genomics Platform"/>
            <consortium name="The Broad Institute Genome Sequencing Center for Infectious Disease"/>
            <person name="Wu L."/>
            <person name="Ma J."/>
        </authorList>
    </citation>
    <scope>NUCLEOTIDE SEQUENCE [LARGE SCALE GENOMIC DNA]</scope>
    <source>
        <strain evidence="16">NBRC 105857</strain>
    </source>
</reference>
<comment type="caution">
    <text evidence="15">The sequence shown here is derived from an EMBL/GenBank/DDBJ whole genome shotgun (WGS) entry which is preliminary data.</text>
</comment>
<evidence type="ECO:0000256" key="12">
    <source>
        <dbReference type="HAMAP-Rule" id="MF_01588"/>
    </source>
</evidence>
<evidence type="ECO:0000256" key="13">
    <source>
        <dbReference type="RuleBase" id="RU000618"/>
    </source>
</evidence>
<keyword evidence="9 12" id="KW-0234">DNA repair</keyword>
<dbReference type="InterPro" id="IPR001357">
    <property type="entry name" value="BRCT_dom"/>
</dbReference>
<evidence type="ECO:0000256" key="11">
    <source>
        <dbReference type="ARBA" id="ARBA00034005"/>
    </source>
</evidence>
<dbReference type="InterPro" id="IPR041663">
    <property type="entry name" value="DisA/LigA_HHH"/>
</dbReference>
<feature type="binding site" evidence="12">
    <location>
        <position position="309"/>
    </location>
    <ligand>
        <name>NAD(+)</name>
        <dbReference type="ChEBI" id="CHEBI:57540"/>
    </ligand>
</feature>
<feature type="active site" description="N6-AMP-lysine intermediate" evidence="12">
    <location>
        <position position="133"/>
    </location>
</feature>
<evidence type="ECO:0000259" key="14">
    <source>
        <dbReference type="PROSITE" id="PS50172"/>
    </source>
</evidence>
<dbReference type="NCBIfam" id="NF005932">
    <property type="entry name" value="PRK07956.1"/>
    <property type="match status" value="1"/>
</dbReference>
<gene>
    <name evidence="12 15" type="primary">ligA</name>
    <name evidence="15" type="ORF">GCM10007875_14280</name>
</gene>
<dbReference type="InterPro" id="IPR010994">
    <property type="entry name" value="RuvA_2-like"/>
</dbReference>
<dbReference type="PANTHER" id="PTHR23389">
    <property type="entry name" value="CHROMOSOME TRANSMISSION FIDELITY FACTOR 18"/>
    <property type="match status" value="1"/>
</dbReference>
<comment type="cofactor">
    <cofactor evidence="12">
        <name>Mg(2+)</name>
        <dbReference type="ChEBI" id="CHEBI:18420"/>
    </cofactor>
    <cofactor evidence="12">
        <name>Mn(2+)</name>
        <dbReference type="ChEBI" id="CHEBI:29035"/>
    </cofactor>
</comment>
<keyword evidence="6 12" id="KW-0862">Zinc</keyword>
<dbReference type="Pfam" id="PF03120">
    <property type="entry name" value="OB_DNA_ligase"/>
    <property type="match status" value="1"/>
</dbReference>
<keyword evidence="3 12" id="KW-0235">DNA replication</keyword>
<feature type="binding site" evidence="12">
    <location>
        <position position="131"/>
    </location>
    <ligand>
        <name>NAD(+)</name>
        <dbReference type="ChEBI" id="CHEBI:57540"/>
    </ligand>
</feature>
<evidence type="ECO:0000256" key="10">
    <source>
        <dbReference type="ARBA" id="ARBA00023211"/>
    </source>
</evidence>
<evidence type="ECO:0000256" key="4">
    <source>
        <dbReference type="ARBA" id="ARBA00022723"/>
    </source>
</evidence>
<dbReference type="HAMAP" id="MF_01588">
    <property type="entry name" value="DNA_ligase_A"/>
    <property type="match status" value="1"/>
</dbReference>
<keyword evidence="5 12" id="KW-0227">DNA damage</keyword>
<dbReference type="PROSITE" id="PS01056">
    <property type="entry name" value="DNA_LIGASE_N2"/>
    <property type="match status" value="1"/>
</dbReference>
<evidence type="ECO:0000256" key="5">
    <source>
        <dbReference type="ARBA" id="ARBA00022763"/>
    </source>
</evidence>
<feature type="binding site" evidence="12">
    <location>
        <position position="154"/>
    </location>
    <ligand>
        <name>NAD(+)</name>
        <dbReference type="ChEBI" id="CHEBI:57540"/>
    </ligand>
</feature>
<dbReference type="Gene3D" id="2.40.50.140">
    <property type="entry name" value="Nucleic acid-binding proteins"/>
    <property type="match status" value="1"/>
</dbReference>
<comment type="catalytic activity">
    <reaction evidence="11 12 13">
        <text>NAD(+) + (deoxyribonucleotide)n-3'-hydroxyl + 5'-phospho-(deoxyribonucleotide)m = (deoxyribonucleotide)n+m + AMP + beta-nicotinamide D-nucleotide.</text>
        <dbReference type="EC" id="6.5.1.2"/>
    </reaction>
</comment>
<dbReference type="InterPro" id="IPR004150">
    <property type="entry name" value="NAD_DNA_ligase_OB"/>
</dbReference>
<dbReference type="Gene3D" id="3.30.470.30">
    <property type="entry name" value="DNA ligase/mRNA capping enzyme"/>
    <property type="match status" value="1"/>
</dbReference>
<dbReference type="Pfam" id="PF14520">
    <property type="entry name" value="HHH_5"/>
    <property type="match status" value="1"/>
</dbReference>
<dbReference type="InterPro" id="IPR004149">
    <property type="entry name" value="Znf_DNAligase_C4"/>
</dbReference>
<evidence type="ECO:0000256" key="1">
    <source>
        <dbReference type="ARBA" id="ARBA00004067"/>
    </source>
</evidence>
<sequence length="691" mass="75238">MANLSLFDSEEPPQGSASDAARQIEALTAQLRHWEHAYYVLDAPLVPDSEYDRVYQALLALESAHPELVRPDSPTQRVGGAPVSAFEQVTHRVPMLSLGNAFEDDDVHAFERRVRDFGDLPPTQTIQYAVDPKFDGLAISIVYEHGVFVRAITRGDGTTGEDVSSNVKTIKNLPLKLQGKEFPPILEVRGEILMNKADFAAMNARQADAGLKVFANPRNAAAGTIRQLDPRVAAARPLRFFCYGAVIDREFSQRLQTQSAMMNWLKALGFPVSNLSQTAIGAEGLLAYYRDIGRQRASLPFEIDGVVYKVDSFALQENLGFVAKAPRFAIAHKFPPDEVLTTLQNIEVQVGRTGSITPVAKLEPVKVGGVVVSSATLHNLDEIQRKDLRVGDRVIVRRAGDVIPEVLPFDGNVRGADSIAFVMPDHCPVCGSAVVKEEGEAVHRCTGGLVCRSQLTQSIIHFAHRKAVDVDGLGDKLIEVLVDKGWVRSPADLYRLTYEQLISLERMGEKSVRNLLDALEQSKSTTLARLYFGLGIRHVGEATARDLASAFPVPAQLMDATEEALMEVNDVGPVVARSIVQFFRSADNRKVVEDLVNPEGIGMRWPVVSQESALAADHAFAGKTFVLTGTLSAYSRDEAAAIILERGGKVSGSVSKKTDFVLAGESAGSKLQKAGQLGVTILSESQFQSMI</sequence>
<keyword evidence="10 12" id="KW-0464">Manganese</keyword>
<proteinExistence type="inferred from homology"/>
<keyword evidence="8 12" id="KW-0520">NAD</keyword>
<dbReference type="SMART" id="SM00278">
    <property type="entry name" value="HhH1"/>
    <property type="match status" value="3"/>
</dbReference>
<name>A0ABQ5YTW5_9BURK</name>
<dbReference type="InterPro" id="IPR018239">
    <property type="entry name" value="DNA_ligase_AS"/>
</dbReference>
<evidence type="ECO:0000256" key="8">
    <source>
        <dbReference type="ARBA" id="ARBA00023027"/>
    </source>
</evidence>
<dbReference type="SUPFAM" id="SSF50249">
    <property type="entry name" value="Nucleic acid-binding proteins"/>
    <property type="match status" value="1"/>
</dbReference>
<evidence type="ECO:0000256" key="3">
    <source>
        <dbReference type="ARBA" id="ARBA00022705"/>
    </source>
</evidence>
<comment type="caution">
    <text evidence="12">Lacks conserved residue(s) required for the propagation of feature annotation.</text>
</comment>
<dbReference type="InterPro" id="IPR012340">
    <property type="entry name" value="NA-bd_OB-fold"/>
</dbReference>
<dbReference type="InterPro" id="IPR001679">
    <property type="entry name" value="DNA_ligase"/>
</dbReference>
<organism evidence="15 16">
    <name type="scientific">Limnobacter litoralis</name>
    <dbReference type="NCBI Taxonomy" id="481366"/>
    <lineage>
        <taxon>Bacteria</taxon>
        <taxon>Pseudomonadati</taxon>
        <taxon>Pseudomonadota</taxon>
        <taxon>Betaproteobacteria</taxon>
        <taxon>Burkholderiales</taxon>
        <taxon>Burkholderiaceae</taxon>
        <taxon>Limnobacter</taxon>
    </lineage>
</organism>
<keyword evidence="2 12" id="KW-0436">Ligase</keyword>
<keyword evidence="4 12" id="KW-0479">Metal-binding</keyword>
<comment type="similarity">
    <text evidence="12">Belongs to the NAD-dependent DNA ligase family. LigA subfamily.</text>
</comment>
<evidence type="ECO:0000313" key="15">
    <source>
        <dbReference type="EMBL" id="GLR26338.1"/>
    </source>
</evidence>
<dbReference type="InterPro" id="IPR033136">
    <property type="entry name" value="DNA_ligase_CS"/>
</dbReference>
<feature type="binding site" evidence="12">
    <location>
        <begin position="97"/>
        <end position="98"/>
    </location>
    <ligand>
        <name>NAD(+)</name>
        <dbReference type="ChEBI" id="CHEBI:57540"/>
    </ligand>
</feature>
<dbReference type="CDD" id="cd00114">
    <property type="entry name" value="LIGANc"/>
    <property type="match status" value="1"/>
</dbReference>
<comment type="function">
    <text evidence="1 12">DNA ligase that catalyzes the formation of phosphodiester linkages between 5'-phosphoryl and 3'-hydroxyl groups in double-stranded DNA using NAD as a coenzyme and as the energy source for the reaction. It is essential for DNA replication and repair of damaged DNA.</text>
</comment>
<keyword evidence="16" id="KW-1185">Reference proteome</keyword>
<feature type="binding site" evidence="12">
    <location>
        <position position="427"/>
    </location>
    <ligand>
        <name>Zn(2+)</name>
        <dbReference type="ChEBI" id="CHEBI:29105"/>
    </ligand>
</feature>
<dbReference type="Pfam" id="PF12826">
    <property type="entry name" value="HHH_2"/>
    <property type="match status" value="1"/>
</dbReference>
<feature type="domain" description="BRCT" evidence="14">
    <location>
        <begin position="615"/>
        <end position="691"/>
    </location>
</feature>
<evidence type="ECO:0000256" key="6">
    <source>
        <dbReference type="ARBA" id="ARBA00022833"/>
    </source>
</evidence>
<dbReference type="InterPro" id="IPR036420">
    <property type="entry name" value="BRCT_dom_sf"/>
</dbReference>
<dbReference type="RefSeq" id="WP_284280895.1">
    <property type="nucleotide sequence ID" value="NZ_BSOJ01000015.1"/>
</dbReference>
<dbReference type="CDD" id="cd17748">
    <property type="entry name" value="BRCT_DNA_ligase_like"/>
    <property type="match status" value="1"/>
</dbReference>
<dbReference type="InterPro" id="IPR013839">
    <property type="entry name" value="DNAligase_adenylation"/>
</dbReference>
<dbReference type="SUPFAM" id="SSF52113">
    <property type="entry name" value="BRCT domain"/>
    <property type="match status" value="1"/>
</dbReference>
<dbReference type="PROSITE" id="PS01055">
    <property type="entry name" value="DNA_LIGASE_N1"/>
    <property type="match status" value="1"/>
</dbReference>
<evidence type="ECO:0000256" key="7">
    <source>
        <dbReference type="ARBA" id="ARBA00022842"/>
    </source>
</evidence>